<accession>A0A1B7MIK9</accession>
<keyword evidence="2" id="KW-1185">Reference proteome</keyword>
<dbReference type="EMBL" id="KV449008">
    <property type="protein sequence ID" value="OAX32440.1"/>
    <property type="molecule type" value="Genomic_DNA"/>
</dbReference>
<dbReference type="OrthoDB" id="2615638at2759"/>
<reference evidence="1 2" key="1">
    <citation type="submission" date="2016-06" db="EMBL/GenBank/DDBJ databases">
        <title>Comparative genomics of the ectomycorrhizal sister species Rhizopogon vinicolor and Rhizopogon vesiculosus (Basidiomycota: Boletales) reveals a divergence of the mating type B locus.</title>
        <authorList>
            <consortium name="DOE Joint Genome Institute"/>
            <person name="Mujic A.B."/>
            <person name="Kuo A."/>
            <person name="Tritt A."/>
            <person name="Lipzen A."/>
            <person name="Chen C."/>
            <person name="Johnson J."/>
            <person name="Sharma A."/>
            <person name="Barry K."/>
            <person name="Grigoriev I.V."/>
            <person name="Spatafora J.W."/>
        </authorList>
    </citation>
    <scope>NUCLEOTIDE SEQUENCE [LARGE SCALE GENOMIC DNA]</scope>
    <source>
        <strain evidence="1 2">AM-OR11-026</strain>
    </source>
</reference>
<gene>
    <name evidence="1" type="ORF">K503DRAFT_659885</name>
</gene>
<dbReference type="AlphaFoldDB" id="A0A1B7MIK9"/>
<protein>
    <submittedName>
        <fullName evidence="1">Uncharacterized protein</fullName>
    </submittedName>
</protein>
<dbReference type="InParanoid" id="A0A1B7MIK9"/>
<evidence type="ECO:0000313" key="2">
    <source>
        <dbReference type="Proteomes" id="UP000092154"/>
    </source>
</evidence>
<sequence>SDISIQMVYVEQQHLDGADHAAHHAIRRKTLFDKKVLRSRTGEVIFEPGHLVQVYNSPAQATLATVRKLQPQWSTPRCVTSR</sequence>
<evidence type="ECO:0000313" key="1">
    <source>
        <dbReference type="EMBL" id="OAX32440.1"/>
    </source>
</evidence>
<dbReference type="Proteomes" id="UP000092154">
    <property type="component" value="Unassembled WGS sequence"/>
</dbReference>
<name>A0A1B7MIK9_9AGAM</name>
<feature type="non-terminal residue" evidence="1">
    <location>
        <position position="1"/>
    </location>
</feature>
<organism evidence="1 2">
    <name type="scientific">Rhizopogon vinicolor AM-OR11-026</name>
    <dbReference type="NCBI Taxonomy" id="1314800"/>
    <lineage>
        <taxon>Eukaryota</taxon>
        <taxon>Fungi</taxon>
        <taxon>Dikarya</taxon>
        <taxon>Basidiomycota</taxon>
        <taxon>Agaricomycotina</taxon>
        <taxon>Agaricomycetes</taxon>
        <taxon>Agaricomycetidae</taxon>
        <taxon>Boletales</taxon>
        <taxon>Suillineae</taxon>
        <taxon>Rhizopogonaceae</taxon>
        <taxon>Rhizopogon</taxon>
    </lineage>
</organism>
<proteinExistence type="predicted"/>
<dbReference type="STRING" id="1314800.A0A1B7MIK9"/>
<feature type="non-terminal residue" evidence="1">
    <location>
        <position position="82"/>
    </location>
</feature>